<dbReference type="Gene3D" id="1.10.3090.10">
    <property type="entry name" value="cca-adding enzyme, domain 2"/>
    <property type="match status" value="1"/>
</dbReference>
<protein>
    <recommendedName>
        <fullName evidence="7">Poly(A) polymerase I</fullName>
        <shortName evidence="7">PAP I</shortName>
        <ecNumber evidence="7">2.7.7.19</ecNumber>
    </recommendedName>
</protein>
<evidence type="ECO:0000256" key="4">
    <source>
        <dbReference type="ARBA" id="ARBA00022840"/>
    </source>
</evidence>
<dbReference type="InterPro" id="IPR010206">
    <property type="entry name" value="PolA_pol_I"/>
</dbReference>
<dbReference type="PANTHER" id="PTHR43051:SF1">
    <property type="entry name" value="POLYNUCLEOTIDE ADENYLYLTRANSFERASE FAMILY PROTEIN"/>
    <property type="match status" value="1"/>
</dbReference>
<evidence type="ECO:0000256" key="8">
    <source>
        <dbReference type="RuleBase" id="RU003953"/>
    </source>
</evidence>
<dbReference type="PANTHER" id="PTHR43051">
    <property type="entry name" value="POLYNUCLEOTIDE ADENYLYLTRANSFERASE FAMILY PROTEIN"/>
    <property type="match status" value="1"/>
</dbReference>
<keyword evidence="6 7" id="KW-0804">Transcription</keyword>
<name>A0ABV4AJQ6_9GAMM</name>
<organism evidence="13 14">
    <name type="scientific">Isoalcanivorax beigongshangi</name>
    <dbReference type="NCBI Taxonomy" id="3238810"/>
    <lineage>
        <taxon>Bacteria</taxon>
        <taxon>Pseudomonadati</taxon>
        <taxon>Pseudomonadota</taxon>
        <taxon>Gammaproteobacteria</taxon>
        <taxon>Oceanospirillales</taxon>
        <taxon>Alcanivoracaceae</taxon>
        <taxon>Isoalcanivorax</taxon>
    </lineage>
</organism>
<dbReference type="SUPFAM" id="SSF81301">
    <property type="entry name" value="Nucleotidyltransferase"/>
    <property type="match status" value="1"/>
</dbReference>
<keyword evidence="13" id="KW-0548">Nucleotidyltransferase</keyword>
<dbReference type="Pfam" id="PF12627">
    <property type="entry name" value="PolyA_pol_RNAbd"/>
    <property type="match status" value="1"/>
</dbReference>
<dbReference type="Proteomes" id="UP001562065">
    <property type="component" value="Unassembled WGS sequence"/>
</dbReference>
<dbReference type="Pfam" id="PF01743">
    <property type="entry name" value="PolyA_pol"/>
    <property type="match status" value="1"/>
</dbReference>
<feature type="compositionally biased region" description="Basic residues" evidence="9">
    <location>
        <begin position="441"/>
        <end position="452"/>
    </location>
</feature>
<dbReference type="RefSeq" id="WP_369456303.1">
    <property type="nucleotide sequence ID" value="NZ_JBGCUO010000002.1"/>
</dbReference>
<evidence type="ECO:0000259" key="11">
    <source>
        <dbReference type="Pfam" id="PF12626"/>
    </source>
</evidence>
<gene>
    <name evidence="7 13" type="primary">pcnB</name>
    <name evidence="13" type="ORF">AB5I84_12810</name>
</gene>
<evidence type="ECO:0000256" key="5">
    <source>
        <dbReference type="ARBA" id="ARBA00022884"/>
    </source>
</evidence>
<keyword evidence="14" id="KW-1185">Reference proteome</keyword>
<feature type="active site" evidence="7">
    <location>
        <position position="68"/>
    </location>
</feature>
<comment type="catalytic activity">
    <reaction evidence="7">
        <text>RNA(n) + ATP = RNA(n)-3'-adenine ribonucleotide + diphosphate</text>
        <dbReference type="Rhea" id="RHEA:11332"/>
        <dbReference type="Rhea" id="RHEA-COMP:14527"/>
        <dbReference type="Rhea" id="RHEA-COMP:17347"/>
        <dbReference type="ChEBI" id="CHEBI:30616"/>
        <dbReference type="ChEBI" id="CHEBI:33019"/>
        <dbReference type="ChEBI" id="CHEBI:140395"/>
        <dbReference type="ChEBI" id="CHEBI:173115"/>
        <dbReference type="EC" id="2.7.7.19"/>
    </reaction>
</comment>
<evidence type="ECO:0000313" key="13">
    <source>
        <dbReference type="EMBL" id="MEY1663035.1"/>
    </source>
</evidence>
<evidence type="ECO:0000256" key="1">
    <source>
        <dbReference type="ARBA" id="ARBA00022664"/>
    </source>
</evidence>
<accession>A0ABV4AJQ6</accession>
<keyword evidence="2 7" id="KW-0808">Transferase</keyword>
<feature type="domain" description="Polymerase A arginine-rich C-terminal" evidence="11">
    <location>
        <begin position="321"/>
        <end position="450"/>
    </location>
</feature>
<dbReference type="NCBIfam" id="TIGR01942">
    <property type="entry name" value="pcnB"/>
    <property type="match status" value="1"/>
</dbReference>
<dbReference type="CDD" id="cd05398">
    <property type="entry name" value="NT_ClassII-CCAase"/>
    <property type="match status" value="1"/>
</dbReference>
<keyword evidence="5 7" id="KW-0694">RNA-binding</keyword>
<dbReference type="SUPFAM" id="SSF81891">
    <property type="entry name" value="Poly A polymerase C-terminal region-like"/>
    <property type="match status" value="1"/>
</dbReference>
<dbReference type="InterPro" id="IPR032828">
    <property type="entry name" value="PolyA_RNA-bd"/>
</dbReference>
<dbReference type="HAMAP" id="MF_00957">
    <property type="entry name" value="PolyA_pol"/>
    <property type="match status" value="1"/>
</dbReference>
<sequence>MRPFRRTTTPTLPTSTLIPRADHPISRKDISRGALHVLYGLHEAGYDAFLVGGCLRDLLTGVPPKDFDVVTNARPEEVERLFRGARVIGRRFKLVHVRHRGEIIEVATFRALSDDRDDERLVKLSKDGQILRDNVYGSIEEDALRRDFTVNALYYDIADFSLHDFADSLHDIEQRTLRLIGEPEQRYREDPVRMIRAIRFQAKLGFELDPATAAPITAMAPLLAQVPAARLFEEVLKLFLSGHALATLDGLRAHDLLEPLLPLTATAMRDKDGGVDLTFLEAAMRNTDRRLADDKPVTPAFLFAVLLWPAVRRRFQRALDQGMPPVQAMSKAAGDVVVQQVNRVAIPRRFSSVMREIWDLQLRLPRRQGQRAAQLMEHPRFRAAYDFLLLREEAGEIAPGLGQWWTDYQDADPETRDEMAQQVRRPRGPELAEPETDDGQRRRRRRPRRRRPAGGGSTDA</sequence>
<dbReference type="InterPro" id="IPR025866">
    <property type="entry name" value="PolyA_pol_arg_C_dom"/>
</dbReference>
<evidence type="ECO:0000259" key="10">
    <source>
        <dbReference type="Pfam" id="PF01743"/>
    </source>
</evidence>
<proteinExistence type="inferred from homology"/>
<comment type="caution">
    <text evidence="13">The sequence shown here is derived from an EMBL/GenBank/DDBJ whole genome shotgun (WGS) entry which is preliminary data.</text>
</comment>
<feature type="region of interest" description="Disordered" evidence="9">
    <location>
        <begin position="413"/>
        <end position="460"/>
    </location>
</feature>
<feature type="active site" evidence="7">
    <location>
        <position position="66"/>
    </location>
</feature>
<keyword evidence="4 7" id="KW-0067">ATP-binding</keyword>
<evidence type="ECO:0000256" key="3">
    <source>
        <dbReference type="ARBA" id="ARBA00022741"/>
    </source>
</evidence>
<evidence type="ECO:0000313" key="14">
    <source>
        <dbReference type="Proteomes" id="UP001562065"/>
    </source>
</evidence>
<keyword evidence="1 7" id="KW-0507">mRNA processing</keyword>
<feature type="active site" evidence="7">
    <location>
        <position position="147"/>
    </location>
</feature>
<dbReference type="EC" id="2.7.7.19" evidence="7"/>
<dbReference type="Gene3D" id="3.30.460.10">
    <property type="entry name" value="Beta Polymerase, domain 2"/>
    <property type="match status" value="1"/>
</dbReference>
<evidence type="ECO:0000256" key="7">
    <source>
        <dbReference type="HAMAP-Rule" id="MF_00957"/>
    </source>
</evidence>
<comment type="function">
    <text evidence="7">Adds poly(A) tail to the 3' end of many RNAs, which usually targets these RNAs for decay. Plays a significant role in the global control of gene expression, through influencing the rate of transcript degradation, and in the general RNA quality control.</text>
</comment>
<evidence type="ECO:0000256" key="2">
    <source>
        <dbReference type="ARBA" id="ARBA00022679"/>
    </source>
</evidence>
<feature type="domain" description="Poly A polymerase head" evidence="10">
    <location>
        <begin position="48"/>
        <end position="178"/>
    </location>
</feature>
<dbReference type="InterPro" id="IPR052191">
    <property type="entry name" value="tRNA_ntf/polyA_polymerase_I"/>
</dbReference>
<dbReference type="Pfam" id="PF12626">
    <property type="entry name" value="PolyA_pol_arg_C"/>
    <property type="match status" value="1"/>
</dbReference>
<reference evidence="13 14" key="1">
    <citation type="submission" date="2024-07" db="EMBL/GenBank/DDBJ databases">
        <authorList>
            <person name="Ren Q."/>
        </authorList>
    </citation>
    <scope>NUCLEOTIDE SEQUENCE [LARGE SCALE GENOMIC DNA]</scope>
    <source>
        <strain evidence="13 14">REN37</strain>
    </source>
</reference>
<feature type="domain" description="tRNA nucleotidyltransferase/poly(A) polymerase RNA and SrmB- binding" evidence="12">
    <location>
        <begin position="205"/>
        <end position="267"/>
    </location>
</feature>
<dbReference type="InterPro" id="IPR002646">
    <property type="entry name" value="PolA_pol_head_dom"/>
</dbReference>
<evidence type="ECO:0000259" key="12">
    <source>
        <dbReference type="Pfam" id="PF12627"/>
    </source>
</evidence>
<evidence type="ECO:0000256" key="9">
    <source>
        <dbReference type="SAM" id="MobiDB-lite"/>
    </source>
</evidence>
<dbReference type="GO" id="GO:1990817">
    <property type="term" value="F:poly(A) RNA polymerase activity"/>
    <property type="evidence" value="ECO:0007669"/>
    <property type="project" value="UniProtKB-EC"/>
</dbReference>
<dbReference type="InterPro" id="IPR043519">
    <property type="entry name" value="NT_sf"/>
</dbReference>
<keyword evidence="3 7" id="KW-0547">Nucleotide-binding</keyword>
<comment type="similarity">
    <text evidence="7 8">Belongs to the tRNA nucleotidyltransferase/poly(A) polymerase family.</text>
</comment>
<evidence type="ECO:0000256" key="6">
    <source>
        <dbReference type="ARBA" id="ARBA00023163"/>
    </source>
</evidence>
<dbReference type="EMBL" id="JBGCUO010000002">
    <property type="protein sequence ID" value="MEY1663035.1"/>
    <property type="molecule type" value="Genomic_DNA"/>
</dbReference>